<dbReference type="Proteomes" id="UP000054485">
    <property type="component" value="Unassembled WGS sequence"/>
</dbReference>
<dbReference type="OrthoDB" id="2668373at2759"/>
<dbReference type="STRING" id="930992.A0A0D0B1N2"/>
<dbReference type="InterPro" id="IPR045341">
    <property type="entry name" value="DUF6532"/>
</dbReference>
<dbReference type="EMBL" id="KN835201">
    <property type="protein sequence ID" value="KIK43929.1"/>
    <property type="molecule type" value="Genomic_DNA"/>
</dbReference>
<organism evidence="2 3">
    <name type="scientific">Suillus luteus UH-Slu-Lm8-n1</name>
    <dbReference type="NCBI Taxonomy" id="930992"/>
    <lineage>
        <taxon>Eukaryota</taxon>
        <taxon>Fungi</taxon>
        <taxon>Dikarya</taxon>
        <taxon>Basidiomycota</taxon>
        <taxon>Agaricomycotina</taxon>
        <taxon>Agaricomycetes</taxon>
        <taxon>Agaricomycetidae</taxon>
        <taxon>Boletales</taxon>
        <taxon>Suillineae</taxon>
        <taxon>Suillaceae</taxon>
        <taxon>Suillus</taxon>
    </lineage>
</organism>
<protein>
    <submittedName>
        <fullName evidence="2">Unplaced genomic scaffold CY34scaffold_70, whole genome shotgun sequence</fullName>
    </submittedName>
</protein>
<reference evidence="3" key="2">
    <citation type="submission" date="2015-01" db="EMBL/GenBank/DDBJ databases">
        <title>Evolutionary Origins and Diversification of the Mycorrhizal Mutualists.</title>
        <authorList>
            <consortium name="DOE Joint Genome Institute"/>
            <consortium name="Mycorrhizal Genomics Consortium"/>
            <person name="Kohler A."/>
            <person name="Kuo A."/>
            <person name="Nagy L.G."/>
            <person name="Floudas D."/>
            <person name="Copeland A."/>
            <person name="Barry K.W."/>
            <person name="Cichocki N."/>
            <person name="Veneault-Fourrey C."/>
            <person name="LaButti K."/>
            <person name="Lindquist E.A."/>
            <person name="Lipzen A."/>
            <person name="Lundell T."/>
            <person name="Morin E."/>
            <person name="Murat C."/>
            <person name="Riley R."/>
            <person name="Ohm R."/>
            <person name="Sun H."/>
            <person name="Tunlid A."/>
            <person name="Henrissat B."/>
            <person name="Grigoriev I.V."/>
            <person name="Hibbett D.S."/>
            <person name="Martin F."/>
        </authorList>
    </citation>
    <scope>NUCLEOTIDE SEQUENCE [LARGE SCALE GENOMIC DNA]</scope>
    <source>
        <strain evidence="3">UH-Slu-Lm8-n1</strain>
    </source>
</reference>
<dbReference type="AlphaFoldDB" id="A0A0D0B1N2"/>
<reference evidence="2 3" key="1">
    <citation type="submission" date="2014-04" db="EMBL/GenBank/DDBJ databases">
        <authorList>
            <consortium name="DOE Joint Genome Institute"/>
            <person name="Kuo A."/>
            <person name="Ruytinx J."/>
            <person name="Rineau F."/>
            <person name="Colpaert J."/>
            <person name="Kohler A."/>
            <person name="Nagy L.G."/>
            <person name="Floudas D."/>
            <person name="Copeland A."/>
            <person name="Barry K.W."/>
            <person name="Cichocki N."/>
            <person name="Veneault-Fourrey C."/>
            <person name="LaButti K."/>
            <person name="Lindquist E.A."/>
            <person name="Lipzen A."/>
            <person name="Lundell T."/>
            <person name="Morin E."/>
            <person name="Murat C."/>
            <person name="Sun H."/>
            <person name="Tunlid A."/>
            <person name="Henrissat B."/>
            <person name="Grigoriev I.V."/>
            <person name="Hibbett D.S."/>
            <person name="Martin F."/>
            <person name="Nordberg H.P."/>
            <person name="Cantor M.N."/>
            <person name="Hua S.X."/>
        </authorList>
    </citation>
    <scope>NUCLEOTIDE SEQUENCE [LARGE SCALE GENOMIC DNA]</scope>
    <source>
        <strain evidence="2 3">UH-Slu-Lm8-n1</strain>
    </source>
</reference>
<accession>A0A0D0B1N2</accession>
<sequence length="180" mass="20229">MSLKGDTEDLEALVASVGVINNDIDINQKRRSDYNLPSIKGKTRNFANPALREVVIVLFYTGPYRVARKRPEIFRKQVPLPCLALVGAAYNCVLDGHSKNGSGKWYPKFTAKEYGSIYACLLKFLEQIMEDPYHGPKLVEQLESWAQIGWAASRNIDGHADGDIEDDVECLHPHLQVKLD</sequence>
<evidence type="ECO:0000259" key="1">
    <source>
        <dbReference type="Pfam" id="PF20149"/>
    </source>
</evidence>
<dbReference type="HOGENOM" id="CLU_1497195_0_0_1"/>
<dbReference type="Pfam" id="PF20149">
    <property type="entry name" value="DUF6532"/>
    <property type="match status" value="1"/>
</dbReference>
<feature type="domain" description="DUF6532" evidence="1">
    <location>
        <begin position="42"/>
        <end position="128"/>
    </location>
</feature>
<evidence type="ECO:0000313" key="2">
    <source>
        <dbReference type="EMBL" id="KIK43929.1"/>
    </source>
</evidence>
<gene>
    <name evidence="2" type="ORF">CY34DRAFT_11399</name>
</gene>
<dbReference type="InParanoid" id="A0A0D0B1N2"/>
<evidence type="ECO:0000313" key="3">
    <source>
        <dbReference type="Proteomes" id="UP000054485"/>
    </source>
</evidence>
<proteinExistence type="predicted"/>
<name>A0A0D0B1N2_9AGAM</name>
<keyword evidence="3" id="KW-1185">Reference proteome</keyword>